<gene>
    <name evidence="4" type="ORF">ACFS6I_16875</name>
</gene>
<evidence type="ECO:0000256" key="2">
    <source>
        <dbReference type="ARBA" id="ARBA00022801"/>
    </source>
</evidence>
<evidence type="ECO:0000313" key="4">
    <source>
        <dbReference type="EMBL" id="MFD2905604.1"/>
    </source>
</evidence>
<name>A0ABW5YYU6_9SPHI</name>
<reference evidence="5" key="1">
    <citation type="journal article" date="2019" name="Int. J. Syst. Evol. Microbiol.">
        <title>The Global Catalogue of Microorganisms (GCM) 10K type strain sequencing project: providing services to taxonomists for standard genome sequencing and annotation.</title>
        <authorList>
            <consortium name="The Broad Institute Genomics Platform"/>
            <consortium name="The Broad Institute Genome Sequencing Center for Infectious Disease"/>
            <person name="Wu L."/>
            <person name="Ma J."/>
        </authorList>
    </citation>
    <scope>NUCLEOTIDE SEQUENCE [LARGE SCALE GENOMIC DNA]</scope>
    <source>
        <strain evidence="5">KCTC 22209</strain>
    </source>
</reference>
<keyword evidence="5" id="KW-1185">Reference proteome</keyword>
<evidence type="ECO:0000259" key="3">
    <source>
        <dbReference type="PROSITE" id="PS51677"/>
    </source>
</evidence>
<dbReference type="Proteomes" id="UP001597509">
    <property type="component" value="Unassembled WGS sequence"/>
</dbReference>
<keyword evidence="2 4" id="KW-0378">Hydrolase</keyword>
<evidence type="ECO:0000313" key="5">
    <source>
        <dbReference type="Proteomes" id="UP001597509"/>
    </source>
</evidence>
<dbReference type="Gene3D" id="3.20.20.370">
    <property type="entry name" value="Glycoside hydrolase/deacetylase"/>
    <property type="match status" value="1"/>
</dbReference>
<dbReference type="InterPro" id="IPR050248">
    <property type="entry name" value="Polysacc_deacetylase_ArnD"/>
</dbReference>
<comment type="caution">
    <text evidence="4">The sequence shown here is derived from an EMBL/GenBank/DDBJ whole genome shotgun (WGS) entry which is preliminary data.</text>
</comment>
<feature type="domain" description="NodB homology" evidence="3">
    <location>
        <begin position="8"/>
        <end position="216"/>
    </location>
</feature>
<dbReference type="CDD" id="cd10917">
    <property type="entry name" value="CE4_NodB_like_6s_7s"/>
    <property type="match status" value="1"/>
</dbReference>
<dbReference type="GO" id="GO:0016787">
    <property type="term" value="F:hydrolase activity"/>
    <property type="evidence" value="ECO:0007669"/>
    <property type="project" value="UniProtKB-KW"/>
</dbReference>
<protein>
    <submittedName>
        <fullName evidence="4">Polysaccharide deacetylase family protein</fullName>
        <ecNumber evidence="4">3.-.-.-</ecNumber>
    </submittedName>
</protein>
<dbReference type="RefSeq" id="WP_380922312.1">
    <property type="nucleotide sequence ID" value="NZ_JBHUPE010000007.1"/>
</dbReference>
<keyword evidence="1" id="KW-0479">Metal-binding</keyword>
<accession>A0ABW5YYU6</accession>
<dbReference type="InterPro" id="IPR011330">
    <property type="entry name" value="Glyco_hydro/deAcase_b/a-brl"/>
</dbReference>
<evidence type="ECO:0000256" key="1">
    <source>
        <dbReference type="ARBA" id="ARBA00022723"/>
    </source>
</evidence>
<dbReference type="EMBL" id="JBHUPE010000007">
    <property type="protein sequence ID" value="MFD2905604.1"/>
    <property type="molecule type" value="Genomic_DNA"/>
</dbReference>
<organism evidence="4 5">
    <name type="scientific">Sphingobacterium anhuiense</name>
    <dbReference type="NCBI Taxonomy" id="493780"/>
    <lineage>
        <taxon>Bacteria</taxon>
        <taxon>Pseudomonadati</taxon>
        <taxon>Bacteroidota</taxon>
        <taxon>Sphingobacteriia</taxon>
        <taxon>Sphingobacteriales</taxon>
        <taxon>Sphingobacteriaceae</taxon>
        <taxon>Sphingobacterium</taxon>
    </lineage>
</organism>
<sequence>MRGDSSQKQLALVFTGHDLADGGLTVLKILKEKDVKGSFFLTGDFLRASKFHSVVKEIKSNKHYLSAHSDKHLLFSDWGNRQGLLVTKDSFIQDLEMNFRELEKLGFQTDNKYFIPSYEWYNQEIVTWSEEMGYVPINYTPGLRTAADYSYPEMGKRYLSSDDIEKGLWEQNKKLNGLNGFIILIHMGTDSRRKDKFYHRLGKIIDKLKKEEYQFVDIRELLQ</sequence>
<dbReference type="Pfam" id="PF01522">
    <property type="entry name" value="Polysacc_deac_1"/>
    <property type="match status" value="1"/>
</dbReference>
<dbReference type="PROSITE" id="PS51677">
    <property type="entry name" value="NODB"/>
    <property type="match status" value="1"/>
</dbReference>
<dbReference type="InterPro" id="IPR002509">
    <property type="entry name" value="NODB_dom"/>
</dbReference>
<dbReference type="EC" id="3.-.-.-" evidence="4"/>
<dbReference type="PANTHER" id="PTHR10587:SF133">
    <property type="entry name" value="CHITIN DEACETYLASE 1-RELATED"/>
    <property type="match status" value="1"/>
</dbReference>
<proteinExistence type="predicted"/>
<dbReference type="PANTHER" id="PTHR10587">
    <property type="entry name" value="GLYCOSYL TRANSFERASE-RELATED"/>
    <property type="match status" value="1"/>
</dbReference>
<dbReference type="SUPFAM" id="SSF88713">
    <property type="entry name" value="Glycoside hydrolase/deacetylase"/>
    <property type="match status" value="1"/>
</dbReference>